<sequence>MVTTTVTGSIKGTDLVESTPPQEIHPWDAGVPEKEVQEELADAKWDLARPLAGGKQHGEMSGEGWINAGQETELKENLWNEEVQPETSNLAVFLQEPWRKQGKMTQTGRFEHQEVGKTMKDLQLESEKDHEEESIKEQSNITVGKEDTLQAMMDNVETLGDKAGALEEENKMGRTHQWKPKGKPEEAVDASKGEGRELGDVLCNTGVQARSDLVSFVEECHGEAERAVWMEGVQYGGLEVPNEMVGGQEDEPEKVGKEVLVEATEDQQGEPDILAMKEGSEQTMLGRAETQEELEGEDKPWKRSNLWEPNEESEEVQEASRWENNLEGSSWKEGVQEDAVDWAQVAEEQHGSLQKAAWTERFQGEGLERTAKEVESLTLEAEKMQGEIVEVDRGQQGQPNIVAEKEEHRQAMLHGAEIEEGAEVELEGEKRLAGTISGMYKMREEP</sequence>
<feature type="region of interest" description="Disordered" evidence="1">
    <location>
        <begin position="1"/>
        <end position="30"/>
    </location>
</feature>
<keyword evidence="3" id="KW-1185">Reference proteome</keyword>
<comment type="caution">
    <text evidence="2">The sequence shown here is derived from an EMBL/GenBank/DDBJ whole genome shotgun (WGS) entry which is preliminary data.</text>
</comment>
<accession>A0A9Q0XH33</accession>
<dbReference type="OrthoDB" id="9908743at2759"/>
<dbReference type="EMBL" id="JAPFRF010000012">
    <property type="protein sequence ID" value="KAJ7313884.1"/>
    <property type="molecule type" value="Genomic_DNA"/>
</dbReference>
<feature type="compositionally biased region" description="Polar residues" evidence="1">
    <location>
        <begin position="1"/>
        <end position="10"/>
    </location>
</feature>
<reference evidence="2" key="1">
    <citation type="journal article" date="2023" name="DNA Res.">
        <title>Chromosome-level genome assembly of Phrynocephalus forsythii using third-generation DNA sequencing and Hi-C analysis.</title>
        <authorList>
            <person name="Qi Y."/>
            <person name="Zhao W."/>
            <person name="Zhao Y."/>
            <person name="Niu C."/>
            <person name="Cao S."/>
            <person name="Zhang Y."/>
        </authorList>
    </citation>
    <scope>NUCLEOTIDE SEQUENCE</scope>
    <source>
        <tissue evidence="2">Muscle</tissue>
    </source>
</reference>
<dbReference type="AlphaFoldDB" id="A0A9Q0XH33"/>
<evidence type="ECO:0000256" key="1">
    <source>
        <dbReference type="SAM" id="MobiDB-lite"/>
    </source>
</evidence>
<proteinExistence type="predicted"/>
<dbReference type="Proteomes" id="UP001142489">
    <property type="component" value="Unassembled WGS sequence"/>
</dbReference>
<evidence type="ECO:0000313" key="3">
    <source>
        <dbReference type="Proteomes" id="UP001142489"/>
    </source>
</evidence>
<evidence type="ECO:0008006" key="4">
    <source>
        <dbReference type="Google" id="ProtNLM"/>
    </source>
</evidence>
<feature type="compositionally biased region" description="Basic and acidic residues" evidence="1">
    <location>
        <begin position="182"/>
        <end position="193"/>
    </location>
</feature>
<feature type="region of interest" description="Disordered" evidence="1">
    <location>
        <begin position="172"/>
        <end position="193"/>
    </location>
</feature>
<evidence type="ECO:0000313" key="2">
    <source>
        <dbReference type="EMBL" id="KAJ7313884.1"/>
    </source>
</evidence>
<organism evidence="2 3">
    <name type="scientific">Phrynocephalus forsythii</name>
    <dbReference type="NCBI Taxonomy" id="171643"/>
    <lineage>
        <taxon>Eukaryota</taxon>
        <taxon>Metazoa</taxon>
        <taxon>Chordata</taxon>
        <taxon>Craniata</taxon>
        <taxon>Vertebrata</taxon>
        <taxon>Euteleostomi</taxon>
        <taxon>Lepidosauria</taxon>
        <taxon>Squamata</taxon>
        <taxon>Bifurcata</taxon>
        <taxon>Unidentata</taxon>
        <taxon>Episquamata</taxon>
        <taxon>Toxicofera</taxon>
        <taxon>Iguania</taxon>
        <taxon>Acrodonta</taxon>
        <taxon>Agamidae</taxon>
        <taxon>Agaminae</taxon>
        <taxon>Phrynocephalus</taxon>
    </lineage>
</organism>
<feature type="region of interest" description="Disordered" evidence="1">
    <location>
        <begin position="284"/>
        <end position="334"/>
    </location>
</feature>
<gene>
    <name evidence="2" type="ORF">JRQ81_005659</name>
</gene>
<name>A0A9Q0XH33_9SAUR</name>
<protein>
    <recommendedName>
        <fullName evidence="4">Apolipoprotein B receptor</fullName>
    </recommendedName>
</protein>